<comment type="caution">
    <text evidence="1">The sequence shown here is derived from an EMBL/GenBank/DDBJ whole genome shotgun (WGS) entry which is preliminary data.</text>
</comment>
<dbReference type="Proteomes" id="UP000620139">
    <property type="component" value="Unassembled WGS sequence"/>
</dbReference>
<protein>
    <submittedName>
        <fullName evidence="1">Uncharacterized protein</fullName>
    </submittedName>
</protein>
<dbReference type="RefSeq" id="WP_198100829.1">
    <property type="nucleotide sequence ID" value="NZ_JAEDAL010000004.1"/>
</dbReference>
<name>A0A931IY56_9BURK</name>
<dbReference type="AlphaFoldDB" id="A0A931IY56"/>
<reference evidence="1" key="1">
    <citation type="submission" date="2020-12" db="EMBL/GenBank/DDBJ databases">
        <title>The genome sequence of Inhella sp. 4Y17.</title>
        <authorList>
            <person name="Liu Y."/>
        </authorList>
    </citation>
    <scope>NUCLEOTIDE SEQUENCE</scope>
    <source>
        <strain evidence="1">4Y10</strain>
    </source>
</reference>
<evidence type="ECO:0000313" key="1">
    <source>
        <dbReference type="EMBL" id="MBH9553214.1"/>
    </source>
</evidence>
<keyword evidence="2" id="KW-1185">Reference proteome</keyword>
<dbReference type="EMBL" id="JAEDAL010000004">
    <property type="protein sequence ID" value="MBH9553214.1"/>
    <property type="molecule type" value="Genomic_DNA"/>
</dbReference>
<organism evidence="1 2">
    <name type="scientific">Inhella gelatinilytica</name>
    <dbReference type="NCBI Taxonomy" id="2795030"/>
    <lineage>
        <taxon>Bacteria</taxon>
        <taxon>Pseudomonadati</taxon>
        <taxon>Pseudomonadota</taxon>
        <taxon>Betaproteobacteria</taxon>
        <taxon>Burkholderiales</taxon>
        <taxon>Sphaerotilaceae</taxon>
        <taxon>Inhella</taxon>
    </lineage>
</organism>
<gene>
    <name evidence="1" type="ORF">I7X43_10180</name>
</gene>
<evidence type="ECO:0000313" key="2">
    <source>
        <dbReference type="Proteomes" id="UP000620139"/>
    </source>
</evidence>
<proteinExistence type="predicted"/>
<accession>A0A931IY56</accession>
<sequence length="135" mass="14353">MLVLTGCGALRSPTIATIATVQAAPPGCEMTIEGYFPDMAHDPIGLIFSGRSKITAKVLLPSLAGTIDGRLVKVQYQGERGEPWGGNTKLKGTVVFQSNQVRISLSHIVSEQLSDPMLFNGSYTLIGATTCSDRL</sequence>